<dbReference type="InterPro" id="IPR013783">
    <property type="entry name" value="Ig-like_fold"/>
</dbReference>
<feature type="domain" description="IPT/TIG" evidence="3">
    <location>
        <begin position="126"/>
        <end position="207"/>
    </location>
</feature>
<dbReference type="SUPFAM" id="SSF81296">
    <property type="entry name" value="E set domains"/>
    <property type="match status" value="2"/>
</dbReference>
<evidence type="ECO:0000259" key="3">
    <source>
        <dbReference type="SMART" id="SM00429"/>
    </source>
</evidence>
<evidence type="ECO:0000313" key="4">
    <source>
        <dbReference type="EMBL" id="MCL6296700.1"/>
    </source>
</evidence>
<protein>
    <submittedName>
        <fullName evidence="4">IPT/TIG domain-containing protein</fullName>
    </submittedName>
</protein>
<dbReference type="RefSeq" id="WP_249974022.1">
    <property type="nucleotide sequence ID" value="NZ_JAMFLZ010000011.1"/>
</dbReference>
<evidence type="ECO:0000256" key="1">
    <source>
        <dbReference type="ARBA" id="ARBA00022729"/>
    </source>
</evidence>
<comment type="caution">
    <text evidence="4">The sequence shown here is derived from an EMBL/GenBank/DDBJ whole genome shotgun (WGS) entry which is preliminary data.</text>
</comment>
<keyword evidence="5" id="KW-1185">Reference proteome</keyword>
<dbReference type="Proteomes" id="UP001165381">
    <property type="component" value="Unassembled WGS sequence"/>
</dbReference>
<dbReference type="EMBL" id="JAMFLZ010000011">
    <property type="protein sequence ID" value="MCL6296700.1"/>
    <property type="molecule type" value="Genomic_DNA"/>
</dbReference>
<proteinExistence type="predicted"/>
<dbReference type="InterPro" id="IPR002909">
    <property type="entry name" value="IPT_dom"/>
</dbReference>
<dbReference type="PANTHER" id="PTHR46769">
    <property type="entry name" value="POLYCYSTIC KIDNEY AND HEPATIC DISEASE 1 (AUTOSOMAL RECESSIVE)-LIKE 1"/>
    <property type="match status" value="1"/>
</dbReference>
<name>A0ABT0QI88_9FLAO</name>
<feature type="region of interest" description="Disordered" evidence="2">
    <location>
        <begin position="376"/>
        <end position="395"/>
    </location>
</feature>
<reference evidence="4" key="1">
    <citation type="submission" date="2022-05" db="EMBL/GenBank/DDBJ databases">
        <authorList>
            <person name="Park J.-S."/>
        </authorList>
    </citation>
    <scope>NUCLEOTIDE SEQUENCE</scope>
    <source>
        <strain evidence="4">2012CJ34-3</strain>
    </source>
</reference>
<evidence type="ECO:0000256" key="2">
    <source>
        <dbReference type="SAM" id="MobiDB-lite"/>
    </source>
</evidence>
<dbReference type="PANTHER" id="PTHR46769:SF2">
    <property type="entry name" value="FIBROCYSTIN-L ISOFORM 2 PRECURSOR-RELATED"/>
    <property type="match status" value="1"/>
</dbReference>
<dbReference type="Gene3D" id="2.60.40.10">
    <property type="entry name" value="Immunoglobulins"/>
    <property type="match status" value="2"/>
</dbReference>
<dbReference type="InterPro" id="IPR052387">
    <property type="entry name" value="Fibrocystin"/>
</dbReference>
<organism evidence="4 5">
    <name type="scientific">Jejuia spongiicola</name>
    <dbReference type="NCBI Taxonomy" id="2942207"/>
    <lineage>
        <taxon>Bacteria</taxon>
        <taxon>Pseudomonadati</taxon>
        <taxon>Bacteroidota</taxon>
        <taxon>Flavobacteriia</taxon>
        <taxon>Flavobacteriales</taxon>
        <taxon>Flavobacteriaceae</taxon>
        <taxon>Jejuia</taxon>
    </lineage>
</organism>
<sequence length="404" mass="41936">MKTILKVITKGGSFYLGLLAFIIINSCDTNDDANRINVTPQERPTIISIEPTLGRFGDEVIITGTNFDPQIVDNSVKLNGITASIKSANPTSIVITVPDGASTGAIEVSVINFDVSGPTFTVLAPLPVMSNITPLTGGVSETVTITGENFGGNITDNTVSFNGTTAVITSSSTTSITTSVPDGATTGPISITAPGGTVTSNEDFTVLTITTLSVPLTSDDDDVEEVAVSFGEPIGTMDLGSSDLELGEISSGQGLMNIGLRYNNVTIPQGATVTEAYVQFNADNTGADAVELTIYGENVANAAAYTGTLGELSAKTLTVANVVWSIPEWVNKGDRGDAQKTVNIASIINEIVNRTDWMSGNSINIIMKHTGVSTGVSSSSGGREAENYSSSKPDDGAELIVVYQ</sequence>
<evidence type="ECO:0000313" key="5">
    <source>
        <dbReference type="Proteomes" id="UP001165381"/>
    </source>
</evidence>
<accession>A0ABT0QI88</accession>
<gene>
    <name evidence="4" type="ORF">M3P09_16970</name>
</gene>
<dbReference type="InterPro" id="IPR014756">
    <property type="entry name" value="Ig_E-set"/>
</dbReference>
<feature type="domain" description="IPT/TIG" evidence="3">
    <location>
        <begin position="43"/>
        <end position="123"/>
    </location>
</feature>
<dbReference type="SMART" id="SM00429">
    <property type="entry name" value="IPT"/>
    <property type="match status" value="2"/>
</dbReference>
<dbReference type="CDD" id="cd00603">
    <property type="entry name" value="IPT_PCSR"/>
    <property type="match status" value="1"/>
</dbReference>
<dbReference type="Pfam" id="PF01833">
    <property type="entry name" value="TIG"/>
    <property type="match status" value="2"/>
</dbReference>
<keyword evidence="1" id="KW-0732">Signal</keyword>